<dbReference type="EMBL" id="VSSQ01001303">
    <property type="protein sequence ID" value="MPM07132.1"/>
    <property type="molecule type" value="Genomic_DNA"/>
</dbReference>
<sequence length="36" mass="4367">MISLYNREKMIVLSIEYTIIFNLSMEKNLNIRVTYL</sequence>
<accession>A0A644WTK8</accession>
<dbReference type="AlphaFoldDB" id="A0A644WTK8"/>
<protein>
    <submittedName>
        <fullName evidence="1">Uncharacterized protein</fullName>
    </submittedName>
</protein>
<comment type="caution">
    <text evidence="1">The sequence shown here is derived from an EMBL/GenBank/DDBJ whole genome shotgun (WGS) entry which is preliminary data.</text>
</comment>
<proteinExistence type="predicted"/>
<evidence type="ECO:0000313" key="1">
    <source>
        <dbReference type="EMBL" id="MPM07132.1"/>
    </source>
</evidence>
<organism evidence="1">
    <name type="scientific">bioreactor metagenome</name>
    <dbReference type="NCBI Taxonomy" id="1076179"/>
    <lineage>
        <taxon>unclassified sequences</taxon>
        <taxon>metagenomes</taxon>
        <taxon>ecological metagenomes</taxon>
    </lineage>
</organism>
<name>A0A644WTK8_9ZZZZ</name>
<gene>
    <name evidence="1" type="ORF">SDC9_53438</name>
</gene>
<reference evidence="1" key="1">
    <citation type="submission" date="2019-08" db="EMBL/GenBank/DDBJ databases">
        <authorList>
            <person name="Kucharzyk K."/>
            <person name="Murdoch R.W."/>
            <person name="Higgins S."/>
            <person name="Loffler F."/>
        </authorList>
    </citation>
    <scope>NUCLEOTIDE SEQUENCE</scope>
</reference>